<dbReference type="Gene3D" id="1.10.10.10">
    <property type="entry name" value="Winged helix-like DNA-binding domain superfamily/Winged helix DNA-binding domain"/>
    <property type="match status" value="1"/>
</dbReference>
<dbReference type="RefSeq" id="WP_191317781.1">
    <property type="nucleotide sequence ID" value="NZ_BNCG01000001.1"/>
</dbReference>
<comment type="caution">
    <text evidence="2">The sequence shown here is derived from an EMBL/GenBank/DDBJ whole genome shotgun (WGS) entry which is preliminary data.</text>
</comment>
<name>A0ABV7UGD6_9HYPH</name>
<feature type="region of interest" description="Disordered" evidence="1">
    <location>
        <begin position="1"/>
        <end position="30"/>
    </location>
</feature>
<keyword evidence="3" id="KW-1185">Reference proteome</keyword>
<sequence>MAKPSDPKAASNDADVAGGAPEKPVQRRRGVGVHLGLEEAARALLREAGEGLVDPAVIARTVGGERPEGWGPLMQPLRLALVKLAHDGSVIIYRKGTPADPDTFRGLYKVGRGPKFDVWEI</sequence>
<proteinExistence type="predicted"/>
<accession>A0ABV7UGD6</accession>
<dbReference type="InterPro" id="IPR036388">
    <property type="entry name" value="WH-like_DNA-bd_sf"/>
</dbReference>
<dbReference type="SUPFAM" id="SSF46785">
    <property type="entry name" value="Winged helix' DNA-binding domain"/>
    <property type="match status" value="1"/>
</dbReference>
<dbReference type="Pfam" id="PF11625">
    <property type="entry name" value="DUF3253"/>
    <property type="match status" value="1"/>
</dbReference>
<organism evidence="2 3">
    <name type="scientific">Camelimonas fluminis</name>
    <dbReference type="NCBI Taxonomy" id="1576911"/>
    <lineage>
        <taxon>Bacteria</taxon>
        <taxon>Pseudomonadati</taxon>
        <taxon>Pseudomonadota</taxon>
        <taxon>Alphaproteobacteria</taxon>
        <taxon>Hyphomicrobiales</taxon>
        <taxon>Chelatococcaceae</taxon>
        <taxon>Camelimonas</taxon>
    </lineage>
</organism>
<dbReference type="Proteomes" id="UP001595704">
    <property type="component" value="Unassembled WGS sequence"/>
</dbReference>
<evidence type="ECO:0000313" key="3">
    <source>
        <dbReference type="Proteomes" id="UP001595704"/>
    </source>
</evidence>
<evidence type="ECO:0000313" key="2">
    <source>
        <dbReference type="EMBL" id="MFC3637771.1"/>
    </source>
</evidence>
<gene>
    <name evidence="2" type="ORF">ACFONL_10350</name>
</gene>
<reference evidence="3" key="1">
    <citation type="journal article" date="2019" name="Int. J. Syst. Evol. Microbiol.">
        <title>The Global Catalogue of Microorganisms (GCM) 10K type strain sequencing project: providing services to taxonomists for standard genome sequencing and annotation.</title>
        <authorList>
            <consortium name="The Broad Institute Genomics Platform"/>
            <consortium name="The Broad Institute Genome Sequencing Center for Infectious Disease"/>
            <person name="Wu L."/>
            <person name="Ma J."/>
        </authorList>
    </citation>
    <scope>NUCLEOTIDE SEQUENCE [LARGE SCALE GENOMIC DNA]</scope>
    <source>
        <strain evidence="3">KCTC 42282</strain>
    </source>
</reference>
<dbReference type="InterPro" id="IPR036390">
    <property type="entry name" value="WH_DNA-bd_sf"/>
</dbReference>
<dbReference type="InterPro" id="IPR021660">
    <property type="entry name" value="DUF3253"/>
</dbReference>
<protein>
    <submittedName>
        <fullName evidence="2">DUF3253 domain-containing protein</fullName>
    </submittedName>
</protein>
<evidence type="ECO:0000256" key="1">
    <source>
        <dbReference type="SAM" id="MobiDB-lite"/>
    </source>
</evidence>
<dbReference type="EMBL" id="JBHRYC010000050">
    <property type="protein sequence ID" value="MFC3637771.1"/>
    <property type="molecule type" value="Genomic_DNA"/>
</dbReference>